<keyword evidence="2" id="KW-1185">Reference proteome</keyword>
<dbReference type="AlphaFoldDB" id="A0A640SXZ6"/>
<organism evidence="1 2">
    <name type="scientific">Streptomyces glebosus</name>
    <dbReference type="NCBI Taxonomy" id="249580"/>
    <lineage>
        <taxon>Bacteria</taxon>
        <taxon>Bacillati</taxon>
        <taxon>Actinomycetota</taxon>
        <taxon>Actinomycetes</taxon>
        <taxon>Kitasatosporales</taxon>
        <taxon>Streptomycetaceae</taxon>
        <taxon>Streptomyces</taxon>
    </lineage>
</organism>
<evidence type="ECO:0000313" key="1">
    <source>
        <dbReference type="EMBL" id="GFE15754.1"/>
    </source>
</evidence>
<proteinExistence type="predicted"/>
<protein>
    <submittedName>
        <fullName evidence="1">Uncharacterized protein</fullName>
    </submittedName>
</protein>
<sequence length="113" mass="12086">MPGPTSLSHSTVPVARQLSSKGPCLLVTGYEPEVGWYSGCDAVTYAQYSQMTPPRDTKITFILFERGRLQPDAAGLQRLIGSHPHTSRTIRTHGPLGTSIVITLTPGAGNGPR</sequence>
<reference evidence="1 2" key="1">
    <citation type="submission" date="2019-12" db="EMBL/GenBank/DDBJ databases">
        <title>Whole genome shotgun sequence of Streptomyces hygroscopicus subsp. glebosus NBRC 13786.</title>
        <authorList>
            <person name="Ichikawa N."/>
            <person name="Kimura A."/>
            <person name="Kitahashi Y."/>
            <person name="Komaki H."/>
            <person name="Tamura T."/>
        </authorList>
    </citation>
    <scope>NUCLEOTIDE SEQUENCE [LARGE SCALE GENOMIC DNA]</scope>
    <source>
        <strain evidence="1 2">NBRC 13786</strain>
    </source>
</reference>
<comment type="caution">
    <text evidence="1">The sequence shown here is derived from an EMBL/GenBank/DDBJ whole genome shotgun (WGS) entry which is preliminary data.</text>
</comment>
<dbReference type="Proteomes" id="UP000430079">
    <property type="component" value="Unassembled WGS sequence"/>
</dbReference>
<gene>
    <name evidence="1" type="ORF">Sgleb_38010</name>
</gene>
<accession>A0A640SXZ6</accession>
<name>A0A640SXZ6_9ACTN</name>
<dbReference type="EMBL" id="BLIO01000001">
    <property type="protein sequence ID" value="GFE15754.1"/>
    <property type="molecule type" value="Genomic_DNA"/>
</dbReference>
<evidence type="ECO:0000313" key="2">
    <source>
        <dbReference type="Proteomes" id="UP000430079"/>
    </source>
</evidence>